<proteinExistence type="predicted"/>
<evidence type="ECO:0000313" key="1">
    <source>
        <dbReference type="EMBL" id="KKN30196.1"/>
    </source>
</evidence>
<dbReference type="InterPro" id="IPR023811">
    <property type="entry name" value="CHP04076"/>
</dbReference>
<dbReference type="EMBL" id="LAZR01002427">
    <property type="protein sequence ID" value="KKN30196.1"/>
    <property type="molecule type" value="Genomic_DNA"/>
</dbReference>
<comment type="caution">
    <text evidence="1">The sequence shown here is derived from an EMBL/GenBank/DDBJ whole genome shotgun (WGS) entry which is preliminary data.</text>
</comment>
<reference evidence="1" key="1">
    <citation type="journal article" date="2015" name="Nature">
        <title>Complex archaea that bridge the gap between prokaryotes and eukaryotes.</title>
        <authorList>
            <person name="Spang A."/>
            <person name="Saw J.H."/>
            <person name="Jorgensen S.L."/>
            <person name="Zaremba-Niedzwiedzka K."/>
            <person name="Martijn J."/>
            <person name="Lind A.E."/>
            <person name="van Eijk R."/>
            <person name="Schleper C."/>
            <person name="Guy L."/>
            <person name="Ettema T.J."/>
        </authorList>
    </citation>
    <scope>NUCLEOTIDE SEQUENCE</scope>
</reference>
<dbReference type="AlphaFoldDB" id="A0A0F9RZ51"/>
<organism evidence="1">
    <name type="scientific">marine sediment metagenome</name>
    <dbReference type="NCBI Taxonomy" id="412755"/>
    <lineage>
        <taxon>unclassified sequences</taxon>
        <taxon>metagenomes</taxon>
        <taxon>ecological metagenomes</taxon>
    </lineage>
</organism>
<dbReference type="NCBIfam" id="TIGR04076">
    <property type="entry name" value="TIGR04076 family protein"/>
    <property type="match status" value="1"/>
</dbReference>
<gene>
    <name evidence="1" type="ORF">LCGC14_0836450</name>
</gene>
<accession>A0A0F9RZ51</accession>
<sequence>MTKLKITVIKTFSPEDVFGHEMKYPNGKVVTQCDHSGLSEGTEWVVENLAKPENFCGWAWHDLYKDMCILSFGGDHFWSEPGVTYTACSDGMRPVSFKLERLKET</sequence>
<evidence type="ECO:0008006" key="2">
    <source>
        <dbReference type="Google" id="ProtNLM"/>
    </source>
</evidence>
<protein>
    <recommendedName>
        <fullName evidence="2">TIGR04076 family protein</fullName>
    </recommendedName>
</protein>
<name>A0A0F9RZ51_9ZZZZ</name>